<dbReference type="EMBL" id="VEPZ02001335">
    <property type="protein sequence ID" value="KAE8678456.1"/>
    <property type="molecule type" value="Genomic_DNA"/>
</dbReference>
<dbReference type="InterPro" id="IPR002109">
    <property type="entry name" value="Glutaredoxin"/>
</dbReference>
<dbReference type="Gene3D" id="3.40.30.10">
    <property type="entry name" value="Glutaredoxin"/>
    <property type="match status" value="1"/>
</dbReference>
<dbReference type="Pfam" id="PF00462">
    <property type="entry name" value="Glutaredoxin"/>
    <property type="match status" value="1"/>
</dbReference>
<dbReference type="InterPro" id="IPR036249">
    <property type="entry name" value="Thioredoxin-like_sf"/>
</dbReference>
<accession>A0A6A2YFV4</accession>
<proteinExistence type="predicted"/>
<gene>
    <name evidence="2" type="ORF">F3Y22_tig00111409pilonHSYRG00190</name>
</gene>
<dbReference type="AlphaFoldDB" id="A0A6A2YFV4"/>
<feature type="domain" description="Glutaredoxin" evidence="1">
    <location>
        <begin position="96"/>
        <end position="162"/>
    </location>
</feature>
<evidence type="ECO:0000259" key="1">
    <source>
        <dbReference type="Pfam" id="PF00462"/>
    </source>
</evidence>
<dbReference type="Proteomes" id="UP000436088">
    <property type="component" value="Unassembled WGS sequence"/>
</dbReference>
<dbReference type="PANTHER" id="PTHR45669:SF30">
    <property type="entry name" value="OS04G0641300 PROTEIN"/>
    <property type="match status" value="1"/>
</dbReference>
<comment type="caution">
    <text evidence="2">The sequence shown here is derived from an EMBL/GenBank/DDBJ whole genome shotgun (WGS) entry which is preliminary data.</text>
</comment>
<dbReference type="Pfam" id="PF23733">
    <property type="entry name" value="GRXCR1-2_C"/>
    <property type="match status" value="1"/>
</dbReference>
<dbReference type="SUPFAM" id="SSF52833">
    <property type="entry name" value="Thioredoxin-like"/>
    <property type="match status" value="1"/>
</dbReference>
<evidence type="ECO:0000313" key="3">
    <source>
        <dbReference type="Proteomes" id="UP000436088"/>
    </source>
</evidence>
<organism evidence="2 3">
    <name type="scientific">Hibiscus syriacus</name>
    <name type="common">Rose of Sharon</name>
    <dbReference type="NCBI Taxonomy" id="106335"/>
    <lineage>
        <taxon>Eukaryota</taxon>
        <taxon>Viridiplantae</taxon>
        <taxon>Streptophyta</taxon>
        <taxon>Embryophyta</taxon>
        <taxon>Tracheophyta</taxon>
        <taxon>Spermatophyta</taxon>
        <taxon>Magnoliopsida</taxon>
        <taxon>eudicotyledons</taxon>
        <taxon>Gunneridae</taxon>
        <taxon>Pentapetalae</taxon>
        <taxon>rosids</taxon>
        <taxon>malvids</taxon>
        <taxon>Malvales</taxon>
        <taxon>Malvaceae</taxon>
        <taxon>Malvoideae</taxon>
        <taxon>Hibiscus</taxon>
    </lineage>
</organism>
<evidence type="ECO:0000313" key="2">
    <source>
        <dbReference type="EMBL" id="KAE8678456.1"/>
    </source>
</evidence>
<sequence length="252" mass="27728">MAPLPGSLFTRSKKLFNAQDNNGGNLENISKINGDLNHVEEESKGLAIEVIEAKIWSKMIEDKIPEVVPETINLWEMMAGLENIVQDCKLKREKVVVYFTNLRCVRKTYEDSCDVRVILKSLGVCVDERDVSMRSGFKEELKELIGEGFNGGLPRVFVGGRVEIDVGGNGGACDACGDIIFVPCETCSGSCKVYYEDDETKEEEDENGDGDGDEKGCRRSKPIFTIFVVGNGFTPIAVCRARNLTGNGGLRL</sequence>
<dbReference type="PANTHER" id="PTHR45669">
    <property type="entry name" value="GLUTAREDOXIN DOMAIN-CONTAINING CYSTEINE-RICH PROTEIN CG12206-RELATED"/>
    <property type="match status" value="1"/>
</dbReference>
<keyword evidence="3" id="KW-1185">Reference proteome</keyword>
<protein>
    <submittedName>
        <fullName evidence="2">Homeobox-leucine zipper protein HAT7-like</fullName>
    </submittedName>
</protein>
<name>A0A6A2YFV4_HIBSY</name>
<dbReference type="GO" id="GO:0003677">
    <property type="term" value="F:DNA binding"/>
    <property type="evidence" value="ECO:0007669"/>
    <property type="project" value="UniProtKB-KW"/>
</dbReference>
<dbReference type="PROSITE" id="PS51354">
    <property type="entry name" value="GLUTAREDOXIN_2"/>
    <property type="match status" value="1"/>
</dbReference>
<reference evidence="2" key="1">
    <citation type="submission" date="2019-09" db="EMBL/GenBank/DDBJ databases">
        <title>Draft genome information of white flower Hibiscus syriacus.</title>
        <authorList>
            <person name="Kim Y.-M."/>
        </authorList>
    </citation>
    <scope>NUCLEOTIDE SEQUENCE [LARGE SCALE GENOMIC DNA]</scope>
    <source>
        <strain evidence="2">YM2019G1</strain>
    </source>
</reference>